<accession>D5P3P5</accession>
<proteinExistence type="predicted"/>
<dbReference type="EMBL" id="ADNV01000077">
    <property type="protein sequence ID" value="EFG79309.1"/>
    <property type="molecule type" value="Genomic_DNA"/>
</dbReference>
<organism evidence="1 2">
    <name type="scientific">Mycobacterium parascrofulaceum ATCC BAA-614</name>
    <dbReference type="NCBI Taxonomy" id="525368"/>
    <lineage>
        <taxon>Bacteria</taxon>
        <taxon>Bacillati</taxon>
        <taxon>Actinomycetota</taxon>
        <taxon>Actinomycetes</taxon>
        <taxon>Mycobacteriales</taxon>
        <taxon>Mycobacteriaceae</taxon>
        <taxon>Mycobacterium</taxon>
        <taxon>Mycobacterium simiae complex</taxon>
    </lineage>
</organism>
<sequence>MGGPLLVSSTLGSAPRLVRPPAAGRVGVARVPPDDSYKSE</sequence>
<gene>
    <name evidence="1" type="ORF">HMPREF0591_0789</name>
</gene>
<reference evidence="1 2" key="1">
    <citation type="submission" date="2010-04" db="EMBL/GenBank/DDBJ databases">
        <authorList>
            <person name="Muzny D."/>
            <person name="Qin X."/>
            <person name="Deng J."/>
            <person name="Jiang H."/>
            <person name="Liu Y."/>
            <person name="Qu J."/>
            <person name="Song X.-Z."/>
            <person name="Zhang L."/>
            <person name="Thornton R."/>
            <person name="Coyle M."/>
            <person name="Francisco L."/>
            <person name="Jackson L."/>
            <person name="Javaid M."/>
            <person name="Korchina V."/>
            <person name="Kovar C."/>
            <person name="Mata R."/>
            <person name="Mathew T."/>
            <person name="Ngo R."/>
            <person name="Nguyen L."/>
            <person name="Nguyen N."/>
            <person name="Okwuonu G."/>
            <person name="Ongeri F."/>
            <person name="Pham C."/>
            <person name="Simmons D."/>
            <person name="Wilczek-Boney K."/>
            <person name="Hale W."/>
            <person name="Jakkamsetti A."/>
            <person name="Pham P."/>
            <person name="Ruth R."/>
            <person name="San Lucas F."/>
            <person name="Warren J."/>
            <person name="Zhang J."/>
            <person name="Zhao Z."/>
            <person name="Zhou C."/>
            <person name="Zhu D."/>
            <person name="Lee S."/>
            <person name="Bess C."/>
            <person name="Blankenburg K."/>
            <person name="Forbes L."/>
            <person name="Fu Q."/>
            <person name="Gubbala S."/>
            <person name="Hirani K."/>
            <person name="Jayaseelan J.C."/>
            <person name="Lara F."/>
            <person name="Munidasa M."/>
            <person name="Palculict T."/>
            <person name="Patil S."/>
            <person name="Pu L.-L."/>
            <person name="Saada N."/>
            <person name="Tang L."/>
            <person name="Weissenberger G."/>
            <person name="Zhu Y."/>
            <person name="Hemphill L."/>
            <person name="Shang Y."/>
            <person name="Youmans B."/>
            <person name="Ayvaz T."/>
            <person name="Ross M."/>
            <person name="Santibanez J."/>
            <person name="Aqrawi P."/>
            <person name="Gross S."/>
            <person name="Joshi V."/>
            <person name="Fowler G."/>
            <person name="Nazareth L."/>
            <person name="Reid J."/>
            <person name="Worley K."/>
            <person name="Petrosino J."/>
            <person name="Highlander S."/>
            <person name="Gibbs R."/>
        </authorList>
    </citation>
    <scope>NUCLEOTIDE SEQUENCE [LARGE SCALE GENOMIC DNA]</scope>
    <source>
        <strain evidence="1 2">ATCC BAA-614</strain>
    </source>
</reference>
<name>D5P3P5_9MYCO</name>
<keyword evidence="2" id="KW-1185">Reference proteome</keyword>
<dbReference type="Proteomes" id="UP000003653">
    <property type="component" value="Unassembled WGS sequence"/>
</dbReference>
<protein>
    <submittedName>
        <fullName evidence="1">Uncharacterized protein</fullName>
    </submittedName>
</protein>
<evidence type="ECO:0000313" key="1">
    <source>
        <dbReference type="EMBL" id="EFG79309.1"/>
    </source>
</evidence>
<dbReference type="HOGENOM" id="CLU_3292743_0_0_11"/>
<comment type="caution">
    <text evidence="1">The sequence shown here is derived from an EMBL/GenBank/DDBJ whole genome shotgun (WGS) entry which is preliminary data.</text>
</comment>
<dbReference type="AlphaFoldDB" id="D5P3P5"/>
<evidence type="ECO:0000313" key="2">
    <source>
        <dbReference type="Proteomes" id="UP000003653"/>
    </source>
</evidence>